<comment type="caution">
    <text evidence="1">The sequence shown here is derived from an EMBL/GenBank/DDBJ whole genome shotgun (WGS) entry which is preliminary data.</text>
</comment>
<reference evidence="1" key="1">
    <citation type="submission" date="2019-08" db="EMBL/GenBank/DDBJ databases">
        <authorList>
            <person name="Kucharzyk K."/>
            <person name="Murdoch R.W."/>
            <person name="Higgins S."/>
            <person name="Loffler F."/>
        </authorList>
    </citation>
    <scope>NUCLEOTIDE SEQUENCE</scope>
</reference>
<dbReference type="AlphaFoldDB" id="A0A644XU29"/>
<dbReference type="PANTHER" id="PTHR42928:SF5">
    <property type="entry name" value="BLR1237 PROTEIN"/>
    <property type="match status" value="1"/>
</dbReference>
<dbReference type="EMBL" id="VSSQ01003229">
    <property type="protein sequence ID" value="MPM19712.1"/>
    <property type="molecule type" value="Genomic_DNA"/>
</dbReference>
<dbReference type="PANTHER" id="PTHR42928">
    <property type="entry name" value="TRICARBOXYLATE-BINDING PROTEIN"/>
    <property type="match status" value="1"/>
</dbReference>
<evidence type="ECO:0000313" key="1">
    <source>
        <dbReference type="EMBL" id="MPM19712.1"/>
    </source>
</evidence>
<dbReference type="InterPro" id="IPR042100">
    <property type="entry name" value="Bug_dom1"/>
</dbReference>
<dbReference type="CDD" id="cd07012">
    <property type="entry name" value="PBP2_Bug_TTT"/>
    <property type="match status" value="1"/>
</dbReference>
<organism evidence="1">
    <name type="scientific">bioreactor metagenome</name>
    <dbReference type="NCBI Taxonomy" id="1076179"/>
    <lineage>
        <taxon>unclassified sequences</taxon>
        <taxon>metagenomes</taxon>
        <taxon>ecological metagenomes</taxon>
    </lineage>
</organism>
<dbReference type="Pfam" id="PF03401">
    <property type="entry name" value="TctC"/>
    <property type="match status" value="1"/>
</dbReference>
<dbReference type="SUPFAM" id="SSF53850">
    <property type="entry name" value="Periplasmic binding protein-like II"/>
    <property type="match status" value="1"/>
</dbReference>
<dbReference type="InterPro" id="IPR005064">
    <property type="entry name" value="BUG"/>
</dbReference>
<evidence type="ECO:0008006" key="2">
    <source>
        <dbReference type="Google" id="ProtNLM"/>
    </source>
</evidence>
<protein>
    <recommendedName>
        <fullName evidence="2">Tripartite tricarboxylate transporter family receptor</fullName>
    </recommendedName>
</protein>
<dbReference type="Gene3D" id="3.40.190.150">
    <property type="entry name" value="Bordetella uptake gene, domain 1"/>
    <property type="match status" value="1"/>
</dbReference>
<accession>A0A644XU29</accession>
<sequence length="330" mass="35194">MRKIALLLIMVLIVGGLFAAGNQETTSATSTEIAWPTQNVTITVPFVAGGAADIIARKIATMSEPLLGKPVVVVNRVGAGGIIAVTEYMKERPNTHNILLLGRAQSVTIPNVQTNKLAYSKDDLIPVIGIENINFVLFANAKTGIHDMESLKQYAATKKSLKYGTTGAGTDIAVLQGGLYGLAGVKAEAVTYGGAREAVLNAANGVVDVAVAAPTSVIDLLADGSVVPVGVFSNEPYTGFEGITVPSFASQGYDLNAPGLNYLAIRSGTDKQIVDKLYRVFSTVYASDEYKEFANNLLVDINDWDSEKMTQYLNEQDQVIKNLAQYLEVK</sequence>
<proteinExistence type="predicted"/>
<dbReference type="Gene3D" id="3.40.190.10">
    <property type="entry name" value="Periplasmic binding protein-like II"/>
    <property type="match status" value="1"/>
</dbReference>
<name>A0A644XU29_9ZZZZ</name>
<gene>
    <name evidence="1" type="ORF">SDC9_66138</name>
</gene>